<dbReference type="HOGENOM" id="CLU_2851144_0_0_1"/>
<accession>F8NUY9</accession>
<dbReference type="RefSeq" id="XP_007318066.1">
    <property type="nucleotide sequence ID" value="XM_007318004.1"/>
</dbReference>
<dbReference type="AlphaFoldDB" id="F8NUY9"/>
<dbReference type="KEGG" id="sla:SERLADRAFT_448847"/>
<reference evidence="2" key="1">
    <citation type="journal article" date="2011" name="Science">
        <title>The plant cell wall-decomposing machinery underlies the functional diversity of forest fungi.</title>
        <authorList>
            <person name="Eastwood D.C."/>
            <person name="Floudas D."/>
            <person name="Binder M."/>
            <person name="Majcherczyk A."/>
            <person name="Schneider P."/>
            <person name="Aerts A."/>
            <person name="Asiegbu F.O."/>
            <person name="Baker S.E."/>
            <person name="Barry K."/>
            <person name="Bendiksby M."/>
            <person name="Blumentritt M."/>
            <person name="Coutinho P.M."/>
            <person name="Cullen D."/>
            <person name="de Vries R.P."/>
            <person name="Gathman A."/>
            <person name="Goodell B."/>
            <person name="Henrissat B."/>
            <person name="Ihrmark K."/>
            <person name="Kauserud H."/>
            <person name="Kohler A."/>
            <person name="LaButti K."/>
            <person name="Lapidus A."/>
            <person name="Lavin J.L."/>
            <person name="Lee Y.-H."/>
            <person name="Lindquist E."/>
            <person name="Lilly W."/>
            <person name="Lucas S."/>
            <person name="Morin E."/>
            <person name="Murat C."/>
            <person name="Oguiza J.A."/>
            <person name="Park J."/>
            <person name="Pisabarro A.G."/>
            <person name="Riley R."/>
            <person name="Rosling A."/>
            <person name="Salamov A."/>
            <person name="Schmidt O."/>
            <person name="Schmutz J."/>
            <person name="Skrede I."/>
            <person name="Stenlid J."/>
            <person name="Wiebenga A."/>
            <person name="Xie X."/>
            <person name="Kuees U."/>
            <person name="Hibbett D.S."/>
            <person name="Hoffmeister D."/>
            <person name="Hoegberg N."/>
            <person name="Martin F."/>
            <person name="Grigoriev I.V."/>
            <person name="Watkinson S.C."/>
        </authorList>
    </citation>
    <scope>NUCLEOTIDE SEQUENCE [LARGE SCALE GENOMIC DNA]</scope>
    <source>
        <strain evidence="2">S7.9</strain>
    </source>
</reference>
<evidence type="ECO:0000313" key="2">
    <source>
        <dbReference type="Proteomes" id="UP000008064"/>
    </source>
</evidence>
<name>F8NUY9_SERL9</name>
<protein>
    <submittedName>
        <fullName evidence="1">Uncharacterized protein</fullName>
    </submittedName>
</protein>
<sequence>MLYDIQQPTVNNSPIINGRVHAAITNLAGLLADSQAHTCPSNSEVRGPRKLKVFSSIYSTTLQTF</sequence>
<gene>
    <name evidence="1" type="ORF">SERLADRAFT_448847</name>
</gene>
<dbReference type="EMBL" id="GL945433">
    <property type="protein sequence ID" value="EGO25944.1"/>
    <property type="molecule type" value="Genomic_DNA"/>
</dbReference>
<dbReference type="GeneID" id="18816506"/>
<dbReference type="Proteomes" id="UP000008064">
    <property type="component" value="Unassembled WGS sequence"/>
</dbReference>
<evidence type="ECO:0000313" key="1">
    <source>
        <dbReference type="EMBL" id="EGO25944.1"/>
    </source>
</evidence>
<proteinExistence type="predicted"/>
<organism evidence="2">
    <name type="scientific">Serpula lacrymans var. lacrymans (strain S7.9)</name>
    <name type="common">Dry rot fungus</name>
    <dbReference type="NCBI Taxonomy" id="578457"/>
    <lineage>
        <taxon>Eukaryota</taxon>
        <taxon>Fungi</taxon>
        <taxon>Dikarya</taxon>
        <taxon>Basidiomycota</taxon>
        <taxon>Agaricomycotina</taxon>
        <taxon>Agaricomycetes</taxon>
        <taxon>Agaricomycetidae</taxon>
        <taxon>Boletales</taxon>
        <taxon>Coniophorineae</taxon>
        <taxon>Serpulaceae</taxon>
        <taxon>Serpula</taxon>
    </lineage>
</organism>